<feature type="coiled-coil region" evidence="2">
    <location>
        <begin position="414"/>
        <end position="465"/>
    </location>
</feature>
<protein>
    <recommendedName>
        <fullName evidence="6">Tetratricopeptide repeat protein</fullName>
    </recommendedName>
</protein>
<keyword evidence="3" id="KW-0472">Membrane</keyword>
<dbReference type="SMART" id="SM00028">
    <property type="entry name" value="TPR"/>
    <property type="match status" value="4"/>
</dbReference>
<dbReference type="InterPro" id="IPR011990">
    <property type="entry name" value="TPR-like_helical_dom_sf"/>
</dbReference>
<keyword evidence="5" id="KW-1185">Reference proteome</keyword>
<evidence type="ECO:0000256" key="2">
    <source>
        <dbReference type="SAM" id="Coils"/>
    </source>
</evidence>
<dbReference type="InterPro" id="IPR019734">
    <property type="entry name" value="TPR_rpt"/>
</dbReference>
<dbReference type="Proteomes" id="UP000620874">
    <property type="component" value="Unassembled WGS sequence"/>
</dbReference>
<name>A0ABR8Y6K0_9BACT</name>
<dbReference type="Gene3D" id="1.25.40.10">
    <property type="entry name" value="Tetratricopeptide repeat domain"/>
    <property type="match status" value="2"/>
</dbReference>
<evidence type="ECO:0008006" key="6">
    <source>
        <dbReference type="Google" id="ProtNLM"/>
    </source>
</evidence>
<sequence>MKTKGIAYTIFYFIGLFLLFGCKKQDVSPLPELIQAEALMFNNPDSALHILKTMPIPSARNKKQHALWCLLTTQAQFKLCLPFQSDSLIRIAYDYYRHTDNARRKAMSALYMGNVNYELKNITKAMNYFLEAKANIEKTNDYKLGYLVMSSLGNLYVYRNLTDYALEAFQEAYDYAVKDSCKRYEMTTLQDFGRTYSVRGEYERAIQSYNQAIQIRDSIHETFNSLESELADVYFALGNYEKALDLEKRAIKNNIAPDYYGIGETFLCLEEYDSAYYYLKKALHTSNVYTLAGVYEALLSLSQQPTYRQYMTDFCDSLLFYQDSIYALDKSETIIAYKEKYEHQKLAHRNQQLEFQTARWFLLSIIAVLCLIGVITYFYIYRKTMLYRKKEDLNRLTAQLNKNQRLMARNNIYIAELEKRIAENKEVAEQLEEQRETLAFLREENQTLQQKNAHLQTEITSYKSTNGATTITEAFNQLQLEKDQLSALLIETHPYLTALHQHPICLSNADRNQICQLADTIYTGFRQRLLTSIPSLSEYEVLLCCLIKLHFSVSEIATLLAISPASVSTSKSRLKKKIYTQLKLSDEKRSFDTWIWEY</sequence>
<comment type="caution">
    <text evidence="4">The sequence shown here is derived from an EMBL/GenBank/DDBJ whole genome shotgun (WGS) entry which is preliminary data.</text>
</comment>
<proteinExistence type="predicted"/>
<dbReference type="SUPFAM" id="SSF46894">
    <property type="entry name" value="C-terminal effector domain of the bipartite response regulators"/>
    <property type="match status" value="1"/>
</dbReference>
<evidence type="ECO:0000313" key="5">
    <source>
        <dbReference type="Proteomes" id="UP000620874"/>
    </source>
</evidence>
<evidence type="ECO:0000256" key="1">
    <source>
        <dbReference type="PROSITE-ProRule" id="PRU00339"/>
    </source>
</evidence>
<dbReference type="EMBL" id="JACSPP010000010">
    <property type="protein sequence ID" value="MBD8039832.1"/>
    <property type="molecule type" value="Genomic_DNA"/>
</dbReference>
<keyword evidence="1" id="KW-0802">TPR repeat</keyword>
<feature type="repeat" description="TPR" evidence="1">
    <location>
        <begin position="186"/>
        <end position="219"/>
    </location>
</feature>
<evidence type="ECO:0000256" key="3">
    <source>
        <dbReference type="SAM" id="Phobius"/>
    </source>
</evidence>
<accession>A0ABR8Y6K0</accession>
<keyword evidence="2" id="KW-0175">Coiled coil</keyword>
<dbReference type="SUPFAM" id="SSF48452">
    <property type="entry name" value="TPR-like"/>
    <property type="match status" value="1"/>
</dbReference>
<keyword evidence="3" id="KW-1133">Transmembrane helix</keyword>
<dbReference type="RefSeq" id="WP_191763281.1">
    <property type="nucleotide sequence ID" value="NZ_JACSPP010000010.1"/>
</dbReference>
<gene>
    <name evidence="4" type="ORF">H9625_05105</name>
</gene>
<feature type="transmembrane region" description="Helical" evidence="3">
    <location>
        <begin position="360"/>
        <end position="380"/>
    </location>
</feature>
<organism evidence="4 5">
    <name type="scientific">Phocaeicola intestinalis</name>
    <dbReference type="NCBI Taxonomy" id="2762212"/>
    <lineage>
        <taxon>Bacteria</taxon>
        <taxon>Pseudomonadati</taxon>
        <taxon>Bacteroidota</taxon>
        <taxon>Bacteroidia</taxon>
        <taxon>Bacteroidales</taxon>
        <taxon>Bacteroidaceae</taxon>
        <taxon>Phocaeicola</taxon>
    </lineage>
</organism>
<reference evidence="4 5" key="1">
    <citation type="submission" date="2020-08" db="EMBL/GenBank/DDBJ databases">
        <title>A Genomic Blueprint of the Chicken Gut Microbiome.</title>
        <authorList>
            <person name="Gilroy R."/>
            <person name="Ravi A."/>
            <person name="Getino M."/>
            <person name="Pursley I."/>
            <person name="Horton D.L."/>
            <person name="Alikhan N.-F."/>
            <person name="Baker D."/>
            <person name="Gharbi K."/>
            <person name="Hall N."/>
            <person name="Watson M."/>
            <person name="Adriaenssens E.M."/>
            <person name="Foster-Nyarko E."/>
            <person name="Jarju S."/>
            <person name="Secka A."/>
            <person name="Antonio M."/>
            <person name="Oren A."/>
            <person name="Chaudhuri R."/>
            <person name="La Ragione R.M."/>
            <person name="Hildebrand F."/>
            <person name="Pallen M.J."/>
        </authorList>
    </citation>
    <scope>NUCLEOTIDE SEQUENCE [LARGE SCALE GENOMIC DNA]</scope>
    <source>
        <strain evidence="4 5">Sa1CVN1</strain>
    </source>
</reference>
<keyword evidence="3" id="KW-0812">Transmembrane</keyword>
<evidence type="ECO:0000313" key="4">
    <source>
        <dbReference type="EMBL" id="MBD8039832.1"/>
    </source>
</evidence>
<dbReference type="InterPro" id="IPR016032">
    <property type="entry name" value="Sig_transdc_resp-reg_C-effctor"/>
</dbReference>
<dbReference type="PROSITE" id="PS51257">
    <property type="entry name" value="PROKAR_LIPOPROTEIN"/>
    <property type="match status" value="1"/>
</dbReference>
<dbReference type="PROSITE" id="PS50005">
    <property type="entry name" value="TPR"/>
    <property type="match status" value="1"/>
</dbReference>